<reference evidence="2" key="1">
    <citation type="journal article" date="2020" name="Nature">
        <title>Giant virus diversity and host interactions through global metagenomics.</title>
        <authorList>
            <person name="Schulz F."/>
            <person name="Roux S."/>
            <person name="Paez-Espino D."/>
            <person name="Jungbluth S."/>
            <person name="Walsh D.A."/>
            <person name="Denef V.J."/>
            <person name="McMahon K.D."/>
            <person name="Konstantinidis K.T."/>
            <person name="Eloe-Fadrosh E.A."/>
            <person name="Kyrpides N.C."/>
            <person name="Woyke T."/>
        </authorList>
    </citation>
    <scope>NUCLEOTIDE SEQUENCE</scope>
    <source>
        <strain evidence="2">GVMAG-S-1016704-121</strain>
    </source>
</reference>
<feature type="compositionally biased region" description="Basic and acidic residues" evidence="1">
    <location>
        <begin position="95"/>
        <end position="115"/>
    </location>
</feature>
<dbReference type="EMBL" id="MN740559">
    <property type="protein sequence ID" value="QHU33610.1"/>
    <property type="molecule type" value="Genomic_DNA"/>
</dbReference>
<evidence type="ECO:0000256" key="1">
    <source>
        <dbReference type="SAM" id="MobiDB-lite"/>
    </source>
</evidence>
<proteinExistence type="predicted"/>
<sequence>MSTDEYIKQSLTNIIKAIKNNDESRLVAHVNALKFLIHIMDNASITTILPDIMSMVTSPSREVQRRGIKIIMDLGISPGEFASQLVVTMGNVDPIKNEPSPKRSHNELLPENEPKSKRHVPVRIGAVAPVSRAAGSHPPIPAVVDDEETDNED</sequence>
<feature type="region of interest" description="Disordered" evidence="1">
    <location>
        <begin position="93"/>
        <end position="153"/>
    </location>
</feature>
<name>A0A6C0LTA4_9ZZZZ</name>
<dbReference type="AlphaFoldDB" id="A0A6C0LTA4"/>
<organism evidence="2">
    <name type="scientific">viral metagenome</name>
    <dbReference type="NCBI Taxonomy" id="1070528"/>
    <lineage>
        <taxon>unclassified sequences</taxon>
        <taxon>metagenomes</taxon>
        <taxon>organismal metagenomes</taxon>
    </lineage>
</organism>
<accession>A0A6C0LTA4</accession>
<feature type="compositionally biased region" description="Acidic residues" evidence="1">
    <location>
        <begin position="144"/>
        <end position="153"/>
    </location>
</feature>
<evidence type="ECO:0000313" key="2">
    <source>
        <dbReference type="EMBL" id="QHU33610.1"/>
    </source>
</evidence>
<protein>
    <submittedName>
        <fullName evidence="2">Uncharacterized protein</fullName>
    </submittedName>
</protein>